<keyword evidence="4" id="KW-1185">Reference proteome</keyword>
<reference evidence="3 4" key="1">
    <citation type="journal article" date="2021" name="Nat. Commun.">
        <title>Incipient diploidization of the medicinal plant Perilla within 10,000 years.</title>
        <authorList>
            <person name="Zhang Y."/>
            <person name="Shen Q."/>
            <person name="Leng L."/>
            <person name="Zhang D."/>
            <person name="Chen S."/>
            <person name="Shi Y."/>
            <person name="Ning Z."/>
            <person name="Chen S."/>
        </authorList>
    </citation>
    <scope>NUCLEOTIDE SEQUENCE [LARGE SCALE GENOMIC DNA]</scope>
    <source>
        <strain evidence="4">cv. PC099</strain>
    </source>
</reference>
<dbReference type="AlphaFoldDB" id="A0AAD4INA9"/>
<dbReference type="InterPro" id="IPR039299">
    <property type="entry name" value="SEOA"/>
</dbReference>
<organism evidence="3 4">
    <name type="scientific">Perilla frutescens var. hirtella</name>
    <name type="common">Perilla citriodora</name>
    <name type="synonym">Perilla setoyensis</name>
    <dbReference type="NCBI Taxonomy" id="608512"/>
    <lineage>
        <taxon>Eukaryota</taxon>
        <taxon>Viridiplantae</taxon>
        <taxon>Streptophyta</taxon>
        <taxon>Embryophyta</taxon>
        <taxon>Tracheophyta</taxon>
        <taxon>Spermatophyta</taxon>
        <taxon>Magnoliopsida</taxon>
        <taxon>eudicotyledons</taxon>
        <taxon>Gunneridae</taxon>
        <taxon>Pentapetalae</taxon>
        <taxon>asterids</taxon>
        <taxon>lamiids</taxon>
        <taxon>Lamiales</taxon>
        <taxon>Lamiaceae</taxon>
        <taxon>Nepetoideae</taxon>
        <taxon>Elsholtzieae</taxon>
        <taxon>Perilla</taxon>
    </lineage>
</organism>
<proteinExistence type="predicted"/>
<evidence type="ECO:0000313" key="4">
    <source>
        <dbReference type="Proteomes" id="UP001190926"/>
    </source>
</evidence>
<dbReference type="Pfam" id="PF14577">
    <property type="entry name" value="SEO_C"/>
    <property type="match status" value="1"/>
</dbReference>
<feature type="domain" description="Sieve element occlusion C-terminal" evidence="2">
    <location>
        <begin position="443"/>
        <end position="643"/>
    </location>
</feature>
<evidence type="ECO:0008006" key="5">
    <source>
        <dbReference type="Google" id="ProtNLM"/>
    </source>
</evidence>
<dbReference type="PANTHER" id="PTHR33232:SF12">
    <property type="entry name" value="PROTEIN SIEVE ELEMENT OCCLUSION B-LIKE"/>
    <property type="match status" value="1"/>
</dbReference>
<evidence type="ECO:0000259" key="2">
    <source>
        <dbReference type="Pfam" id="PF14577"/>
    </source>
</evidence>
<gene>
    <name evidence="3" type="ORF">C2S53_010528</name>
</gene>
<dbReference type="PANTHER" id="PTHR33232">
    <property type="entry name" value="PROTEIN SIEVE ELEMENT OCCLUSION B-LIKE"/>
    <property type="match status" value="1"/>
</dbReference>
<feature type="domain" description="Sieve element occlusion N-terminal" evidence="1">
    <location>
        <begin position="6"/>
        <end position="275"/>
    </location>
</feature>
<dbReference type="InterPro" id="IPR027942">
    <property type="entry name" value="SEO_N"/>
</dbReference>
<evidence type="ECO:0000259" key="1">
    <source>
        <dbReference type="Pfam" id="PF14576"/>
    </source>
</evidence>
<evidence type="ECO:0000313" key="3">
    <source>
        <dbReference type="EMBL" id="KAH6755664.1"/>
    </source>
</evidence>
<name>A0AAD4INA9_PERFH</name>
<dbReference type="InterPro" id="IPR027944">
    <property type="entry name" value="SEO_C"/>
</dbReference>
<sequence>MFSVSNEAALRKKLLEIHDYDCVTFDSESVLVLIERILNLVTFGSDDSTHTESTNHVYGITETNTIPDTLRSLLQKISCVFTCKCSGGDSDTSTMEILKLLSSYEWEAKFAIVLASFVVEYAQFIHVAKLYKNNPLGELLGILKQMTVDIDEQLHEIKSTFKTIVQVSIKVTRFISKFSCLPSKYISNEVETLHAASIQIPIAVYSMTRVVVACASKLTGILGQSEISPYTETWNLGSFEQNILAIHETFETHYELCYNYIEEKKQIKYIVKLKLKFDKTAVYANNQKILQLILNGKDGLLPLAFGPDKTKEVGVEALKGKTVLLLISDLDISYDEILILSKFYHESRKMQELQYEIVWLPIVEMVEEYNEEFKELKMKMPWHTLQHPRLLKPGFVRFVREEWHYSKKAILVALDPRGKVANLNAFHMVSTWGNTAYPFTQTRELDIWSRKEWSLNLLVDGFDRNITKWIKEDKIICLYGGEDCDWIRDFVTQARKLEDYTGNKIEMVYIGMNSSEELNGILTGRSLSWEPDSTRYFWKRIESMVHSESHQGAKVAMAKESIVVEVRNLHRVGQSDQGWALISHGAGSGAGKIAWGKGDVILQALVEFEHWSDQVKYKGFVMALNGYLAGIQPIPEMHVCTECHRPI</sequence>
<comment type="caution">
    <text evidence="3">The sequence shown here is derived from an EMBL/GenBank/DDBJ whole genome shotgun (WGS) entry which is preliminary data.</text>
</comment>
<protein>
    <recommendedName>
        <fullName evidence="5">Protein SIEVE ELEMENT OCCLUSION B-like</fullName>
    </recommendedName>
</protein>
<dbReference type="Proteomes" id="UP001190926">
    <property type="component" value="Unassembled WGS sequence"/>
</dbReference>
<dbReference type="GO" id="GO:0010088">
    <property type="term" value="P:phloem development"/>
    <property type="evidence" value="ECO:0007669"/>
    <property type="project" value="InterPro"/>
</dbReference>
<dbReference type="Pfam" id="PF14576">
    <property type="entry name" value="SEO_N"/>
    <property type="match status" value="1"/>
</dbReference>
<dbReference type="EMBL" id="SDAM02029595">
    <property type="protein sequence ID" value="KAH6755664.1"/>
    <property type="molecule type" value="Genomic_DNA"/>
</dbReference>
<accession>A0AAD4INA9</accession>